<proteinExistence type="predicted"/>
<dbReference type="EMBL" id="JAJA02000001">
    <property type="protein sequence ID" value="KWS02761.1"/>
    <property type="molecule type" value="Genomic_DNA"/>
</dbReference>
<dbReference type="Proteomes" id="UP000023435">
    <property type="component" value="Unassembled WGS sequence"/>
</dbReference>
<accession>A0A108U565</accession>
<evidence type="ECO:0000313" key="1">
    <source>
        <dbReference type="EMBL" id="KWS02761.1"/>
    </source>
</evidence>
<evidence type="ECO:0000313" key="2">
    <source>
        <dbReference type="Proteomes" id="UP000023435"/>
    </source>
</evidence>
<organism evidence="1 2">
    <name type="scientific">Lysobacter capsici AZ78</name>
    <dbReference type="NCBI Taxonomy" id="1444315"/>
    <lineage>
        <taxon>Bacteria</taxon>
        <taxon>Pseudomonadati</taxon>
        <taxon>Pseudomonadota</taxon>
        <taxon>Gammaproteobacteria</taxon>
        <taxon>Lysobacterales</taxon>
        <taxon>Lysobacteraceae</taxon>
        <taxon>Lysobacter</taxon>
    </lineage>
</organism>
<protein>
    <submittedName>
        <fullName evidence="1">Uncharacterized protein</fullName>
    </submittedName>
</protein>
<gene>
    <name evidence="1" type="ORF">AZ78_0307</name>
</gene>
<sequence>MSFSNWNSIHCRAELDLDTSRQYAVCDVLSRQQHPGDGLLAPHAAAMFRIGAR</sequence>
<comment type="caution">
    <text evidence="1">The sequence shown here is derived from an EMBL/GenBank/DDBJ whole genome shotgun (WGS) entry which is preliminary data.</text>
</comment>
<keyword evidence="2" id="KW-1185">Reference proteome</keyword>
<dbReference type="AlphaFoldDB" id="A0A108U565"/>
<name>A0A108U565_9GAMM</name>
<reference evidence="1 2" key="1">
    <citation type="journal article" date="2014" name="Genome Announc.">
        <title>Draft Genome Sequence of Lysobacter capsici AZ78, a Bacterium Antagonistic to Plant-Pathogenic Oomycetes.</title>
        <authorList>
            <person name="Puopolo G."/>
            <person name="Sonego P."/>
            <person name="Engelen K."/>
            <person name="Pertot I."/>
        </authorList>
    </citation>
    <scope>NUCLEOTIDE SEQUENCE [LARGE SCALE GENOMIC DNA]</scope>
    <source>
        <strain evidence="1 2">AZ78</strain>
    </source>
</reference>